<evidence type="ECO:0000256" key="1">
    <source>
        <dbReference type="ARBA" id="ARBA00010617"/>
    </source>
</evidence>
<dbReference type="InterPro" id="IPR050196">
    <property type="entry name" value="Cytochrome_P450_Monoox"/>
</dbReference>
<dbReference type="PRINTS" id="PR00465">
    <property type="entry name" value="EP450IV"/>
</dbReference>
<dbReference type="Gene3D" id="1.10.630.10">
    <property type="entry name" value="Cytochrome P450"/>
    <property type="match status" value="1"/>
</dbReference>
<accession>A0A1I2CRA5</accession>
<evidence type="ECO:0000256" key="7">
    <source>
        <dbReference type="PIRSR" id="PIRSR602403-1"/>
    </source>
</evidence>
<keyword evidence="3 7" id="KW-0479">Metal-binding</keyword>
<dbReference type="RefSeq" id="WP_096326836.1">
    <property type="nucleotide sequence ID" value="NZ_FOMX01000018.1"/>
</dbReference>
<keyword evidence="4 8" id="KW-0560">Oxidoreductase</keyword>
<dbReference type="GO" id="GO:0016705">
    <property type="term" value="F:oxidoreductase activity, acting on paired donors, with incorporation or reduction of molecular oxygen"/>
    <property type="evidence" value="ECO:0007669"/>
    <property type="project" value="InterPro"/>
</dbReference>
<organism evidence="9 10">
    <name type="scientific">Nannocystis exedens</name>
    <dbReference type="NCBI Taxonomy" id="54"/>
    <lineage>
        <taxon>Bacteria</taxon>
        <taxon>Pseudomonadati</taxon>
        <taxon>Myxococcota</taxon>
        <taxon>Polyangia</taxon>
        <taxon>Nannocystales</taxon>
        <taxon>Nannocystaceae</taxon>
        <taxon>Nannocystis</taxon>
    </lineage>
</organism>
<sequence>MTRSGIVAHLMRRTAPGPRGGLLLGNLAEVAQGRMFELLHHMWRAHGDISCARVGTRLLYLVVHPDHIQHVLVTRRENYTKAMHRAAPLIGDGLPASNGELWARQRKLLTPRFQVGALPRFAPPLRGAMERQLGRWQQAAARGDELDLADEMVALTLDAILGSLLGERLDDEEARLRAAIRDAVDFVAASGQVFRVPLSWPTRRNQRFLAALAVIDDFIHRAIEAHRGRPEGDPDLLTFLLRHVGDDPHAPATAKLVRDEAVSLLLGGHESTAQALTWLLYCLDLHPEAKARVMDEVDTFGDALPTVADRNRFPFLAAAVQEALRLYPPFWAFPRHVVADDELGGYLVPAGATVMLCPYLTHRHPALWEAPERFSPERFLGGVAQGRARASYLPFGYGPRTCIGNHMATAEIVLATAAILRRFTVERVHHAPVTAEFSTTLRPRGGIRVKLTSRQAASASAT</sequence>
<dbReference type="GO" id="GO:0020037">
    <property type="term" value="F:heme binding"/>
    <property type="evidence" value="ECO:0007669"/>
    <property type="project" value="InterPro"/>
</dbReference>
<dbReference type="EMBL" id="FOMX01000018">
    <property type="protein sequence ID" value="SFE70909.1"/>
    <property type="molecule type" value="Genomic_DNA"/>
</dbReference>
<dbReference type="PANTHER" id="PTHR24291">
    <property type="entry name" value="CYTOCHROME P450 FAMILY 4"/>
    <property type="match status" value="1"/>
</dbReference>
<dbReference type="PRINTS" id="PR00385">
    <property type="entry name" value="P450"/>
</dbReference>
<keyword evidence="10" id="KW-1185">Reference proteome</keyword>
<dbReference type="InterPro" id="IPR001128">
    <property type="entry name" value="Cyt_P450"/>
</dbReference>
<dbReference type="InterPro" id="IPR017972">
    <property type="entry name" value="Cyt_P450_CS"/>
</dbReference>
<evidence type="ECO:0000256" key="2">
    <source>
        <dbReference type="ARBA" id="ARBA00022617"/>
    </source>
</evidence>
<keyword evidence="6 8" id="KW-0503">Monooxygenase</keyword>
<dbReference type="InterPro" id="IPR036396">
    <property type="entry name" value="Cyt_P450_sf"/>
</dbReference>
<evidence type="ECO:0000256" key="5">
    <source>
        <dbReference type="ARBA" id="ARBA00023004"/>
    </source>
</evidence>
<dbReference type="SUPFAM" id="SSF48264">
    <property type="entry name" value="Cytochrome P450"/>
    <property type="match status" value="1"/>
</dbReference>
<dbReference type="InterPro" id="IPR002403">
    <property type="entry name" value="Cyt_P450_E_grp-IV"/>
</dbReference>
<protein>
    <submittedName>
        <fullName evidence="9">Cytochrome P450</fullName>
    </submittedName>
</protein>
<evidence type="ECO:0000313" key="9">
    <source>
        <dbReference type="EMBL" id="SFE70909.1"/>
    </source>
</evidence>
<evidence type="ECO:0000313" key="10">
    <source>
        <dbReference type="Proteomes" id="UP000199400"/>
    </source>
</evidence>
<gene>
    <name evidence="9" type="ORF">SAMN02745121_05214</name>
</gene>
<dbReference type="STRING" id="54.SAMN02745121_05214"/>
<name>A0A1I2CRA5_9BACT</name>
<feature type="binding site" description="axial binding residue" evidence="7">
    <location>
        <position position="402"/>
    </location>
    <ligand>
        <name>heme</name>
        <dbReference type="ChEBI" id="CHEBI:30413"/>
    </ligand>
    <ligandPart>
        <name>Fe</name>
        <dbReference type="ChEBI" id="CHEBI:18248"/>
    </ligandPart>
</feature>
<evidence type="ECO:0000256" key="4">
    <source>
        <dbReference type="ARBA" id="ARBA00023002"/>
    </source>
</evidence>
<dbReference type="AlphaFoldDB" id="A0A1I2CRA5"/>
<reference evidence="10" key="1">
    <citation type="submission" date="2016-10" db="EMBL/GenBank/DDBJ databases">
        <authorList>
            <person name="Varghese N."/>
            <person name="Submissions S."/>
        </authorList>
    </citation>
    <scope>NUCLEOTIDE SEQUENCE [LARGE SCALE GENOMIC DNA]</scope>
    <source>
        <strain evidence="10">ATCC 25963</strain>
    </source>
</reference>
<evidence type="ECO:0000256" key="3">
    <source>
        <dbReference type="ARBA" id="ARBA00022723"/>
    </source>
</evidence>
<keyword evidence="2 7" id="KW-0349">Heme</keyword>
<dbReference type="Proteomes" id="UP000199400">
    <property type="component" value="Unassembled WGS sequence"/>
</dbReference>
<evidence type="ECO:0000256" key="6">
    <source>
        <dbReference type="ARBA" id="ARBA00023033"/>
    </source>
</evidence>
<proteinExistence type="inferred from homology"/>
<keyword evidence="5 7" id="KW-0408">Iron</keyword>
<comment type="cofactor">
    <cofactor evidence="7">
        <name>heme</name>
        <dbReference type="ChEBI" id="CHEBI:30413"/>
    </cofactor>
</comment>
<dbReference type="PROSITE" id="PS00086">
    <property type="entry name" value="CYTOCHROME_P450"/>
    <property type="match status" value="1"/>
</dbReference>
<comment type="similarity">
    <text evidence="1 8">Belongs to the cytochrome P450 family.</text>
</comment>
<dbReference type="PANTHER" id="PTHR24291:SF50">
    <property type="entry name" value="BIFUNCTIONAL ALBAFLAVENONE MONOOXYGENASE_TERPENE SYNTHASE"/>
    <property type="match status" value="1"/>
</dbReference>
<evidence type="ECO:0000256" key="8">
    <source>
        <dbReference type="RuleBase" id="RU000461"/>
    </source>
</evidence>
<dbReference type="Pfam" id="PF00067">
    <property type="entry name" value="p450"/>
    <property type="match status" value="1"/>
</dbReference>
<dbReference type="GO" id="GO:0005506">
    <property type="term" value="F:iron ion binding"/>
    <property type="evidence" value="ECO:0007669"/>
    <property type="project" value="InterPro"/>
</dbReference>
<dbReference type="GO" id="GO:0004497">
    <property type="term" value="F:monooxygenase activity"/>
    <property type="evidence" value="ECO:0007669"/>
    <property type="project" value="UniProtKB-KW"/>
</dbReference>
<dbReference type="OrthoDB" id="9764248at2"/>